<dbReference type="AlphaFoldDB" id="A0A2X3BCL6"/>
<dbReference type="PANTHER" id="PTHR47245">
    <property type="entry name" value="PEPTIDYLPROLYL ISOMERASE"/>
    <property type="match status" value="1"/>
</dbReference>
<dbReference type="Pfam" id="PF00639">
    <property type="entry name" value="Rotamase"/>
    <property type="match status" value="1"/>
</dbReference>
<dbReference type="Gene3D" id="1.10.8.1040">
    <property type="match status" value="1"/>
</dbReference>
<keyword evidence="1" id="KW-0697">Rotamase</keyword>
<accession>A0A2X3BCL6</accession>
<reference evidence="3 4" key="1">
    <citation type="submission" date="2018-06" db="EMBL/GenBank/DDBJ databases">
        <authorList>
            <consortium name="Pathogen Informatics"/>
            <person name="Doyle S."/>
        </authorList>
    </citation>
    <scope>NUCLEOTIDE SEQUENCE [LARGE SCALE GENOMIC DNA]</scope>
    <source>
        <strain evidence="3 4">NCTC13102</strain>
    </source>
</reference>
<dbReference type="RefSeq" id="WP_112058248.1">
    <property type="nucleotide sequence ID" value="NZ_UAWL01000006.1"/>
</dbReference>
<dbReference type="InterPro" id="IPR027304">
    <property type="entry name" value="Trigger_fact/SurA_dom_sf"/>
</dbReference>
<dbReference type="InterPro" id="IPR000297">
    <property type="entry name" value="PPIase_PpiC"/>
</dbReference>
<dbReference type="SUPFAM" id="SSF109998">
    <property type="entry name" value="Triger factor/SurA peptide-binding domain-like"/>
    <property type="match status" value="1"/>
</dbReference>
<dbReference type="Gene3D" id="3.10.50.40">
    <property type="match status" value="1"/>
</dbReference>
<name>A0A2X3BCL6_9HELI</name>
<dbReference type="Proteomes" id="UP000250166">
    <property type="component" value="Unassembled WGS sequence"/>
</dbReference>
<organism evidence="3 4">
    <name type="scientific">Helicobacter fennelliae</name>
    <dbReference type="NCBI Taxonomy" id="215"/>
    <lineage>
        <taxon>Bacteria</taxon>
        <taxon>Pseudomonadati</taxon>
        <taxon>Campylobacterota</taxon>
        <taxon>Epsilonproteobacteria</taxon>
        <taxon>Campylobacterales</taxon>
        <taxon>Helicobacteraceae</taxon>
        <taxon>Helicobacter</taxon>
    </lineage>
</organism>
<dbReference type="GO" id="GO:0003755">
    <property type="term" value="F:peptidyl-prolyl cis-trans isomerase activity"/>
    <property type="evidence" value="ECO:0007669"/>
    <property type="project" value="UniProtKB-KW"/>
</dbReference>
<dbReference type="EC" id="5.2.1.8" evidence="3"/>
<gene>
    <name evidence="3" type="primary">cbf2</name>
    <name evidence="3" type="ORF">NCTC13102_00255</name>
</gene>
<proteinExistence type="predicted"/>
<feature type="domain" description="PpiC" evidence="2">
    <location>
        <begin position="140"/>
        <end position="239"/>
    </location>
</feature>
<dbReference type="PROSITE" id="PS50198">
    <property type="entry name" value="PPIC_PPIASE_2"/>
    <property type="match status" value="1"/>
</dbReference>
<evidence type="ECO:0000313" key="3">
    <source>
        <dbReference type="EMBL" id="SQB97524.1"/>
    </source>
</evidence>
<evidence type="ECO:0000259" key="2">
    <source>
        <dbReference type="PROSITE" id="PS50198"/>
    </source>
</evidence>
<dbReference type="InterPro" id="IPR050245">
    <property type="entry name" value="PrsA_foldase"/>
</dbReference>
<evidence type="ECO:0000256" key="1">
    <source>
        <dbReference type="PROSITE-ProRule" id="PRU00278"/>
    </source>
</evidence>
<evidence type="ECO:0000313" key="4">
    <source>
        <dbReference type="Proteomes" id="UP000250166"/>
    </source>
</evidence>
<protein>
    <submittedName>
        <fullName evidence="3">Cell binding factor 2</fullName>
        <ecNumber evidence="3">5.2.1.8</ecNumber>
    </submittedName>
</protein>
<dbReference type="InterPro" id="IPR046357">
    <property type="entry name" value="PPIase_dom_sf"/>
</dbReference>
<keyword evidence="1 3" id="KW-0413">Isomerase</keyword>
<dbReference type="SUPFAM" id="SSF54534">
    <property type="entry name" value="FKBP-like"/>
    <property type="match status" value="1"/>
</dbReference>
<dbReference type="EMBL" id="UAWL01000006">
    <property type="protein sequence ID" value="SQB97524.1"/>
    <property type="molecule type" value="Genomic_DNA"/>
</dbReference>
<sequence>MKKQLVSVVLAGILSVGFVSFVEAKVLAVVDGVEITEDVFDEIKTQNPGFDFSKLPSAQQKELVDQAINNVLIAKEAQKNKLDSTKEFQDAYSKITKSIKERLLIQAWAQTEIRTIAQKTNITEQDARAYFDSHKAEFDKENIHARHIVVKTEAEAQKIIDELNKTPKGNVEKKFIELANKQTIDPANKQAQNGGDLGAFERGNMVKPFSDAAFSMNNGTYSKTPVKTDFGYHIIYVIKKANAYDFDQIKQPLMNMLGEQKVQQEMKQKVDDLRKKANIKLSI</sequence>
<dbReference type="PANTHER" id="PTHR47245:SF2">
    <property type="entry name" value="PEPTIDYL-PROLYL CIS-TRANS ISOMERASE HP_0175-RELATED"/>
    <property type="match status" value="1"/>
</dbReference>